<keyword evidence="3" id="KW-1185">Reference proteome</keyword>
<dbReference type="InterPro" id="IPR057324">
    <property type="entry name" value="WH_RNase_II"/>
</dbReference>
<dbReference type="SUPFAM" id="SSF50249">
    <property type="entry name" value="Nucleic acid-binding proteins"/>
    <property type="match status" value="1"/>
</dbReference>
<dbReference type="InterPro" id="IPR050180">
    <property type="entry name" value="RNR_Ribonuclease"/>
</dbReference>
<dbReference type="GO" id="GO:0000932">
    <property type="term" value="C:P-body"/>
    <property type="evidence" value="ECO:0007669"/>
    <property type="project" value="TreeGrafter"/>
</dbReference>
<dbReference type="SMART" id="SM00955">
    <property type="entry name" value="RNB"/>
    <property type="match status" value="1"/>
</dbReference>
<dbReference type="EMBL" id="JADEXP010000131">
    <property type="protein sequence ID" value="MBE9067963.1"/>
    <property type="molecule type" value="Genomic_DNA"/>
</dbReference>
<name>A0A928ZV02_LEPEC</name>
<dbReference type="RefSeq" id="WP_193993915.1">
    <property type="nucleotide sequence ID" value="NZ_JADEXP010000131.1"/>
</dbReference>
<dbReference type="InterPro" id="IPR056403">
    <property type="entry name" value="RNase_II_barrel"/>
</dbReference>
<gene>
    <name evidence="2" type="ORF">IQ260_15015</name>
</gene>
<feature type="domain" description="RNB" evidence="1">
    <location>
        <begin position="277"/>
        <end position="566"/>
    </location>
</feature>
<organism evidence="2 3">
    <name type="scientific">Leptolyngbya cf. ectocarpi LEGE 11479</name>
    <dbReference type="NCBI Taxonomy" id="1828722"/>
    <lineage>
        <taxon>Bacteria</taxon>
        <taxon>Bacillati</taxon>
        <taxon>Cyanobacteriota</taxon>
        <taxon>Cyanophyceae</taxon>
        <taxon>Leptolyngbyales</taxon>
        <taxon>Leptolyngbyaceae</taxon>
        <taxon>Leptolyngbya group</taxon>
        <taxon>Leptolyngbya</taxon>
    </lineage>
</organism>
<sequence length="684" mass="77102">MEKGTLIEFKVQGNPRLGVADRPEGKKNWVVIDGNGQSHVLHPRQITYTVAGDSYQPSDIAGFLAEAEANIDPETLEVAWEFLQEAGEVTDPASLALLLFSEQSPPLCYAAYCLLSSDKIFFKRKGDRYEPRSVKQVDEVRHQKAREAARKLEWEGFLVRSQQALAARKADTSEAKASLPSVEWDKTDRPRLELLERYATLGEDCSQKVAAQEILTALGYSAGTEDAFQLLVDLSLWSPHENLALRRSQIPIQIPDEISIMVQQRIDNPPPDADSDRLDLTHLKVYTIDDESTREIDDGLSLETLNGRTQIWVHIADPTRWLLPGDDIDLEARRRCTTVYLPTGMIPMFPEALATGPMSLRQGAVCCALSFGIVLSDEGAVEEYDIKASLIKPTYRLTYEDVDEMLELGLKAEPELNAIAELAKQRRKWRKSQGAISINMPESSIKVVDEEITIDVLENSQSRQTVAEMMILTGEVAARYGEAHALAIPFRSQPEPELPSDNELLQLPSGWVRDSAIRRCMPRSEMGINPARHATLGLDYYSQVTSPIRRYTDLLAHFQLKAHLRGERLPFSPEEMTELTQGVATAAYEAVTVERQTKRYWALEFLRREGNHTWAVMLLRWLREHENLGLVIIEDLGLELPMRFETPPTLGERFDIRVVHANPRQDFIRLEVVPDDVVASEAVA</sequence>
<dbReference type="GO" id="GO:0000175">
    <property type="term" value="F:3'-5'-RNA exonuclease activity"/>
    <property type="evidence" value="ECO:0007669"/>
    <property type="project" value="TreeGrafter"/>
</dbReference>
<dbReference type="PANTHER" id="PTHR23355:SF42">
    <property type="entry name" value="RIBONUCLEASE II, CHLOROPLASTIC_MITOCHONDRIAL"/>
    <property type="match status" value="1"/>
</dbReference>
<dbReference type="GO" id="GO:0003723">
    <property type="term" value="F:RNA binding"/>
    <property type="evidence" value="ECO:0007669"/>
    <property type="project" value="InterPro"/>
</dbReference>
<evidence type="ECO:0000313" key="3">
    <source>
        <dbReference type="Proteomes" id="UP000615026"/>
    </source>
</evidence>
<dbReference type="InterPro" id="IPR056404">
    <property type="entry name" value="HTH_RNase_II"/>
</dbReference>
<dbReference type="Pfam" id="PF25255">
    <property type="entry name" value="WHD_RNase_II"/>
    <property type="match status" value="1"/>
</dbReference>
<evidence type="ECO:0000313" key="2">
    <source>
        <dbReference type="EMBL" id="MBE9067963.1"/>
    </source>
</evidence>
<dbReference type="Proteomes" id="UP000615026">
    <property type="component" value="Unassembled WGS sequence"/>
</dbReference>
<comment type="caution">
    <text evidence="2">The sequence shown here is derived from an EMBL/GenBank/DDBJ whole genome shotgun (WGS) entry which is preliminary data.</text>
</comment>
<dbReference type="Pfam" id="PF23161">
    <property type="entry name" value="HTH_RNase_II"/>
    <property type="match status" value="1"/>
</dbReference>
<dbReference type="Pfam" id="PF00773">
    <property type="entry name" value="RNB"/>
    <property type="match status" value="1"/>
</dbReference>
<evidence type="ECO:0000259" key="1">
    <source>
        <dbReference type="SMART" id="SM00955"/>
    </source>
</evidence>
<dbReference type="PANTHER" id="PTHR23355">
    <property type="entry name" value="RIBONUCLEASE"/>
    <property type="match status" value="1"/>
</dbReference>
<dbReference type="InterPro" id="IPR012340">
    <property type="entry name" value="NA-bd_OB-fold"/>
</dbReference>
<proteinExistence type="predicted"/>
<protein>
    <submittedName>
        <fullName evidence="2">VacB/RNase II family 3'-5' exoribonuclease</fullName>
    </submittedName>
</protein>
<dbReference type="AlphaFoldDB" id="A0A928ZV02"/>
<dbReference type="Pfam" id="PF23163">
    <property type="entry name" value="CSD_RNase_II"/>
    <property type="match status" value="1"/>
</dbReference>
<dbReference type="GO" id="GO:0006402">
    <property type="term" value="P:mRNA catabolic process"/>
    <property type="evidence" value="ECO:0007669"/>
    <property type="project" value="TreeGrafter"/>
</dbReference>
<accession>A0A928ZV02</accession>
<reference evidence="2" key="1">
    <citation type="submission" date="2020-10" db="EMBL/GenBank/DDBJ databases">
        <authorList>
            <person name="Castelo-Branco R."/>
            <person name="Eusebio N."/>
            <person name="Adriana R."/>
            <person name="Vieira A."/>
            <person name="Brugerolle De Fraissinette N."/>
            <person name="Rezende De Castro R."/>
            <person name="Schneider M.P."/>
            <person name="Vasconcelos V."/>
            <person name="Leao P.N."/>
        </authorList>
    </citation>
    <scope>NUCLEOTIDE SEQUENCE</scope>
    <source>
        <strain evidence="2">LEGE 11479</strain>
    </source>
</reference>
<dbReference type="InterPro" id="IPR001900">
    <property type="entry name" value="RNase_II/R"/>
</dbReference>